<name>A0A395N341_9HYPO</name>
<proteinExistence type="predicted"/>
<protein>
    <submittedName>
        <fullName evidence="2">Uncharacterized protein</fullName>
    </submittedName>
</protein>
<dbReference type="Proteomes" id="UP000265631">
    <property type="component" value="Unassembled WGS sequence"/>
</dbReference>
<feature type="region of interest" description="Disordered" evidence="1">
    <location>
        <begin position="18"/>
        <end position="40"/>
    </location>
</feature>
<accession>A0A395N341</accession>
<organism evidence="2 3">
    <name type="scientific">Fusarium flagelliforme</name>
    <dbReference type="NCBI Taxonomy" id="2675880"/>
    <lineage>
        <taxon>Eukaryota</taxon>
        <taxon>Fungi</taxon>
        <taxon>Dikarya</taxon>
        <taxon>Ascomycota</taxon>
        <taxon>Pezizomycotina</taxon>
        <taxon>Sordariomycetes</taxon>
        <taxon>Hypocreomycetidae</taxon>
        <taxon>Hypocreales</taxon>
        <taxon>Nectriaceae</taxon>
        <taxon>Fusarium</taxon>
        <taxon>Fusarium incarnatum-equiseti species complex</taxon>
    </lineage>
</organism>
<reference evidence="2 3" key="1">
    <citation type="journal article" date="2018" name="PLoS Pathog.">
        <title>Evolution of structural diversity of trichothecenes, a family of toxins produced by plant pathogenic and entomopathogenic fungi.</title>
        <authorList>
            <person name="Proctor R.H."/>
            <person name="McCormick S.P."/>
            <person name="Kim H.S."/>
            <person name="Cardoza R.E."/>
            <person name="Stanley A.M."/>
            <person name="Lindo L."/>
            <person name="Kelly A."/>
            <person name="Brown D.W."/>
            <person name="Lee T."/>
            <person name="Vaughan M.M."/>
            <person name="Alexander N.J."/>
            <person name="Busman M."/>
            <person name="Gutierrez S."/>
        </authorList>
    </citation>
    <scope>NUCLEOTIDE SEQUENCE [LARGE SCALE GENOMIC DNA]</scope>
    <source>
        <strain evidence="2 3">NRRL 13405</strain>
    </source>
</reference>
<dbReference type="AlphaFoldDB" id="A0A395N341"/>
<dbReference type="EMBL" id="PXXK01000028">
    <property type="protein sequence ID" value="RFN54223.1"/>
    <property type="molecule type" value="Genomic_DNA"/>
</dbReference>
<gene>
    <name evidence="2" type="ORF">FIE12Z_1349</name>
</gene>
<evidence type="ECO:0000256" key="1">
    <source>
        <dbReference type="SAM" id="MobiDB-lite"/>
    </source>
</evidence>
<feature type="compositionally biased region" description="Basic and acidic residues" evidence="1">
    <location>
        <begin position="18"/>
        <end position="35"/>
    </location>
</feature>
<comment type="caution">
    <text evidence="2">The sequence shown here is derived from an EMBL/GenBank/DDBJ whole genome shotgun (WGS) entry which is preliminary data.</text>
</comment>
<evidence type="ECO:0000313" key="3">
    <source>
        <dbReference type="Proteomes" id="UP000265631"/>
    </source>
</evidence>
<keyword evidence="3" id="KW-1185">Reference proteome</keyword>
<evidence type="ECO:0000313" key="2">
    <source>
        <dbReference type="EMBL" id="RFN54223.1"/>
    </source>
</evidence>
<sequence>MLNSCSKNFFDVSKLPEQDDAFHKPSDDRPLDDHMPGYSPAWTLTTRSTTSDTVCSSRQNQSAGLLQFNPNHYRITQTLVTELMGLLQQTMQPPADMQVSDEKCDEKCRNTEDSCGGYDVEGRQDVYSIYDTGLSRGENMHDDGDSSVSSSIVIPSPPETTSWTSPGLSKAIDQDDKTNPFAPSEIVAHIYQFIGTLNAYWQYLINSIGLFEPKEDKYDRKDLDL</sequence>